<protein>
    <submittedName>
        <fullName evidence="5">Oxidoreductase</fullName>
    </submittedName>
</protein>
<name>A0ABR9GD88_9GAMM</name>
<dbReference type="EMBL" id="JACZZA010000011">
    <property type="protein sequence ID" value="MBE1162010.1"/>
    <property type="molecule type" value="Genomic_DNA"/>
</dbReference>
<dbReference type="SMART" id="SM00822">
    <property type="entry name" value="PKS_KR"/>
    <property type="match status" value="1"/>
</dbReference>
<evidence type="ECO:0000313" key="6">
    <source>
        <dbReference type="Proteomes" id="UP000651010"/>
    </source>
</evidence>
<organism evidence="5 6">
    <name type="scientific">Dyella acidiphila</name>
    <dbReference type="NCBI Taxonomy" id="2775866"/>
    <lineage>
        <taxon>Bacteria</taxon>
        <taxon>Pseudomonadati</taxon>
        <taxon>Pseudomonadota</taxon>
        <taxon>Gammaproteobacteria</taxon>
        <taxon>Lysobacterales</taxon>
        <taxon>Rhodanobacteraceae</taxon>
        <taxon>Dyella</taxon>
    </lineage>
</organism>
<gene>
    <name evidence="5" type="ORF">IGX34_16625</name>
</gene>
<keyword evidence="2" id="KW-0560">Oxidoreductase</keyword>
<reference evidence="5 6" key="1">
    <citation type="submission" date="2020-09" db="EMBL/GenBank/DDBJ databases">
        <title>Dyella sp. 7MK23 isolated from forest soil.</title>
        <authorList>
            <person name="Fu J."/>
        </authorList>
    </citation>
    <scope>NUCLEOTIDE SEQUENCE [LARGE SCALE GENOMIC DNA]</scope>
    <source>
        <strain evidence="5 6">7MK23</strain>
    </source>
</reference>
<evidence type="ECO:0000259" key="4">
    <source>
        <dbReference type="SMART" id="SM00822"/>
    </source>
</evidence>
<dbReference type="Proteomes" id="UP000651010">
    <property type="component" value="Unassembled WGS sequence"/>
</dbReference>
<dbReference type="PRINTS" id="PR00080">
    <property type="entry name" value="SDRFAMILY"/>
</dbReference>
<accession>A0ABR9GD88</accession>
<proteinExistence type="inferred from homology"/>
<sequence length="278" mass="29927">MTKTVLITGASSGIGEATARRLVADGYKVYAAARRLDRMSGLSAAGVQVLPLDLTDDASIIQAVETIAQRDGRLDALINNAGYGSYGALEDVPLEEGRRQFEVNVFGLARLIQLCLPLMRARRAGTIVNITSIGGKMHEPLGSWYHATKFAVEGLSDCLRMEVAPFGIDVVVVEPGAIRTEWSGIAREALLRYSGGTAYAEQANRHARMLAAADTSSMVSPPEVVAGTIARALRASRPRTRYATGGGARMILFLRRWLSDRAFDGFMRRIEKSLAGAG</sequence>
<evidence type="ECO:0000256" key="3">
    <source>
        <dbReference type="RuleBase" id="RU000363"/>
    </source>
</evidence>
<evidence type="ECO:0000313" key="5">
    <source>
        <dbReference type="EMBL" id="MBE1162010.1"/>
    </source>
</evidence>
<dbReference type="CDD" id="cd05374">
    <property type="entry name" value="17beta-HSD-like_SDR_c"/>
    <property type="match status" value="1"/>
</dbReference>
<comment type="similarity">
    <text evidence="1 3">Belongs to the short-chain dehydrogenases/reductases (SDR) family.</text>
</comment>
<dbReference type="NCBIfam" id="NF004826">
    <property type="entry name" value="PRK06182.1"/>
    <property type="match status" value="1"/>
</dbReference>
<dbReference type="PANTHER" id="PTHR44169:SF6">
    <property type="entry name" value="NADPH-DEPENDENT 1-ACYLDIHYDROXYACETONE PHOSPHATE REDUCTASE"/>
    <property type="match status" value="1"/>
</dbReference>
<keyword evidence="6" id="KW-1185">Reference proteome</keyword>
<dbReference type="RefSeq" id="WP_192556849.1">
    <property type="nucleotide sequence ID" value="NZ_JACZZA010000011.1"/>
</dbReference>
<dbReference type="Pfam" id="PF00106">
    <property type="entry name" value="adh_short"/>
    <property type="match status" value="1"/>
</dbReference>
<comment type="caution">
    <text evidence="5">The sequence shown here is derived from an EMBL/GenBank/DDBJ whole genome shotgun (WGS) entry which is preliminary data.</text>
</comment>
<dbReference type="Gene3D" id="3.40.50.720">
    <property type="entry name" value="NAD(P)-binding Rossmann-like Domain"/>
    <property type="match status" value="1"/>
</dbReference>
<dbReference type="InterPro" id="IPR057326">
    <property type="entry name" value="KR_dom"/>
</dbReference>
<evidence type="ECO:0000256" key="2">
    <source>
        <dbReference type="ARBA" id="ARBA00023002"/>
    </source>
</evidence>
<feature type="domain" description="Ketoreductase" evidence="4">
    <location>
        <begin position="3"/>
        <end position="136"/>
    </location>
</feature>
<dbReference type="PRINTS" id="PR00081">
    <property type="entry name" value="GDHRDH"/>
</dbReference>
<evidence type="ECO:0000256" key="1">
    <source>
        <dbReference type="ARBA" id="ARBA00006484"/>
    </source>
</evidence>
<dbReference type="InterPro" id="IPR002347">
    <property type="entry name" value="SDR_fam"/>
</dbReference>
<dbReference type="SUPFAM" id="SSF51735">
    <property type="entry name" value="NAD(P)-binding Rossmann-fold domains"/>
    <property type="match status" value="1"/>
</dbReference>
<dbReference type="PANTHER" id="PTHR44169">
    <property type="entry name" value="NADPH-DEPENDENT 1-ACYLDIHYDROXYACETONE PHOSPHATE REDUCTASE"/>
    <property type="match status" value="1"/>
</dbReference>
<dbReference type="InterPro" id="IPR036291">
    <property type="entry name" value="NAD(P)-bd_dom_sf"/>
</dbReference>